<evidence type="ECO:0000256" key="1">
    <source>
        <dbReference type="ARBA" id="ARBA00009283"/>
    </source>
</evidence>
<proteinExistence type="inferred from homology"/>
<dbReference type="EMBL" id="JAHRIN010012779">
    <property type="protein sequence ID" value="MEQ2195914.1"/>
    <property type="molecule type" value="Genomic_DNA"/>
</dbReference>
<evidence type="ECO:0000256" key="3">
    <source>
        <dbReference type="SAM" id="Phobius"/>
    </source>
</evidence>
<gene>
    <name evidence="4" type="ORF">XENOCAPTIV_020312</name>
</gene>
<protein>
    <submittedName>
        <fullName evidence="4">Uncharacterized protein</fullName>
    </submittedName>
</protein>
<comment type="caution">
    <text evidence="4">The sequence shown here is derived from an EMBL/GenBank/DDBJ whole genome shotgun (WGS) entry which is preliminary data.</text>
</comment>
<dbReference type="Proteomes" id="UP001434883">
    <property type="component" value="Unassembled WGS sequence"/>
</dbReference>
<dbReference type="InterPro" id="IPR000407">
    <property type="entry name" value="GDA1_CD39_NTPase"/>
</dbReference>
<dbReference type="PANTHER" id="PTHR11782:SF99">
    <property type="entry name" value="ECTONUCLEOSIDE TRIPHOSPHATE DIPHOSPHOHYDROLASE 6"/>
    <property type="match status" value="1"/>
</dbReference>
<keyword evidence="3" id="KW-0812">Transmembrane</keyword>
<evidence type="ECO:0000256" key="2">
    <source>
        <dbReference type="ARBA" id="ARBA00022801"/>
    </source>
</evidence>
<keyword evidence="3" id="KW-1133">Transmembrane helix</keyword>
<dbReference type="PANTHER" id="PTHR11782">
    <property type="entry name" value="ADENOSINE/GUANOSINE DIPHOSPHATASE"/>
    <property type="match status" value="1"/>
</dbReference>
<dbReference type="Gene3D" id="3.30.420.40">
    <property type="match status" value="1"/>
</dbReference>
<comment type="similarity">
    <text evidence="1">Belongs to the GDA1/CD39 NTPase family.</text>
</comment>
<dbReference type="Pfam" id="PF01150">
    <property type="entry name" value="GDA1_CD39"/>
    <property type="match status" value="1"/>
</dbReference>
<accession>A0ABV0QJB0</accession>
<keyword evidence="5" id="KW-1185">Reference proteome</keyword>
<sequence length="136" mass="15198">CSVGIMELLDVAKSSVPPSMWTRTPVVLKATAGLRMLPGEKADQLLDKSEGFSSWTLIGSVWLLLCWVASWKRQQQNYVNERGTCEETRNVNRTKKVSVLIPVRAGPLCLLDHVIRIKVLQNPAQNLFIVADPAER</sequence>
<evidence type="ECO:0000313" key="5">
    <source>
        <dbReference type="Proteomes" id="UP001434883"/>
    </source>
</evidence>
<feature type="transmembrane region" description="Helical" evidence="3">
    <location>
        <begin position="52"/>
        <end position="71"/>
    </location>
</feature>
<reference evidence="4 5" key="1">
    <citation type="submission" date="2021-06" db="EMBL/GenBank/DDBJ databases">
        <authorList>
            <person name="Palmer J.M."/>
        </authorList>
    </citation>
    <scope>NUCLEOTIDE SEQUENCE [LARGE SCALE GENOMIC DNA]</scope>
    <source>
        <strain evidence="4 5">XC_2019</strain>
        <tissue evidence="4">Muscle</tissue>
    </source>
</reference>
<keyword evidence="3" id="KW-0472">Membrane</keyword>
<name>A0ABV0QJB0_9TELE</name>
<feature type="non-terminal residue" evidence="4">
    <location>
        <position position="1"/>
    </location>
</feature>
<organism evidence="4 5">
    <name type="scientific">Xenoophorus captivus</name>
    <dbReference type="NCBI Taxonomy" id="1517983"/>
    <lineage>
        <taxon>Eukaryota</taxon>
        <taxon>Metazoa</taxon>
        <taxon>Chordata</taxon>
        <taxon>Craniata</taxon>
        <taxon>Vertebrata</taxon>
        <taxon>Euteleostomi</taxon>
        <taxon>Actinopterygii</taxon>
        <taxon>Neopterygii</taxon>
        <taxon>Teleostei</taxon>
        <taxon>Neoteleostei</taxon>
        <taxon>Acanthomorphata</taxon>
        <taxon>Ovalentaria</taxon>
        <taxon>Atherinomorphae</taxon>
        <taxon>Cyprinodontiformes</taxon>
        <taxon>Goodeidae</taxon>
        <taxon>Xenoophorus</taxon>
    </lineage>
</organism>
<evidence type="ECO:0000313" key="4">
    <source>
        <dbReference type="EMBL" id="MEQ2195914.1"/>
    </source>
</evidence>
<keyword evidence="2" id="KW-0378">Hydrolase</keyword>